<evidence type="ECO:0000313" key="2">
    <source>
        <dbReference type="Proteomes" id="UP000772181"/>
    </source>
</evidence>
<protein>
    <submittedName>
        <fullName evidence="1">Uncharacterized protein</fullName>
    </submittedName>
</protein>
<sequence length="66" mass="7631">MKKSRHLESRTFNCPEGTGKTEIICSWEIDEKDKGEKTLAQVECLRPRLSWIGSDDCAWQCLDELD</sequence>
<name>A0A933GMC2_UNCTE</name>
<comment type="caution">
    <text evidence="1">The sequence shown here is derived from an EMBL/GenBank/DDBJ whole genome shotgun (WGS) entry which is preliminary data.</text>
</comment>
<gene>
    <name evidence="1" type="ORF">HY730_03240</name>
</gene>
<reference evidence="1" key="1">
    <citation type="submission" date="2020-07" db="EMBL/GenBank/DDBJ databases">
        <title>Huge and variable diversity of episymbiotic CPR bacteria and DPANN archaea in groundwater ecosystems.</title>
        <authorList>
            <person name="He C.Y."/>
            <person name="Keren R."/>
            <person name="Whittaker M."/>
            <person name="Farag I.F."/>
            <person name="Doudna J."/>
            <person name="Cate J.H.D."/>
            <person name="Banfield J.F."/>
        </authorList>
    </citation>
    <scope>NUCLEOTIDE SEQUENCE</scope>
    <source>
        <strain evidence="1">NC_groundwater_1482_Ag_S-0.65um_47_24</strain>
    </source>
</reference>
<dbReference type="Proteomes" id="UP000772181">
    <property type="component" value="Unassembled WGS sequence"/>
</dbReference>
<accession>A0A933GMC2</accession>
<dbReference type="EMBL" id="JACQWF010000145">
    <property type="protein sequence ID" value="MBI4595374.1"/>
    <property type="molecule type" value="Genomic_DNA"/>
</dbReference>
<proteinExistence type="predicted"/>
<evidence type="ECO:0000313" key="1">
    <source>
        <dbReference type="EMBL" id="MBI4595374.1"/>
    </source>
</evidence>
<dbReference type="AlphaFoldDB" id="A0A933GMC2"/>
<organism evidence="1 2">
    <name type="scientific">Tectimicrobiota bacterium</name>
    <dbReference type="NCBI Taxonomy" id="2528274"/>
    <lineage>
        <taxon>Bacteria</taxon>
        <taxon>Pseudomonadati</taxon>
        <taxon>Nitrospinota/Tectimicrobiota group</taxon>
        <taxon>Candidatus Tectimicrobiota</taxon>
    </lineage>
</organism>